<dbReference type="EMBL" id="MCBT01000033">
    <property type="protein sequence ID" value="OEG73744.1"/>
    <property type="molecule type" value="Genomic_DNA"/>
</dbReference>
<dbReference type="AlphaFoldDB" id="A0A1E5IT57"/>
<gene>
    <name evidence="2" type="ORF">BEL05_14925</name>
</gene>
<sequence>MSKLRQLNSNKWVFLSSIVLVFLYILLLFFSGYISKQINDFGIIHSGKESSLKYAQGGTITSSFTRKRGEVEYISVEDMKKVIELQEKRSEYLKREYLDEVERGEADSVSLMVLILTVFTLVWFVLSGDNSKWSYQYKLVFLFSCIALNFLLANYGLITVFMFITLIGVFLRKNLQWYWS</sequence>
<reference evidence="2 3" key="1">
    <citation type="submission" date="2016-07" db="EMBL/GenBank/DDBJ databases">
        <title>Whole-genome of two Shewanella species isolated from a digestive organ of sea cucumber Apostichopus japonicus Selenka 1867.</title>
        <authorList>
            <person name="Hong H.-H."/>
            <person name="Choi H."/>
            <person name="Cheon S."/>
            <person name="Oh J.-S."/>
            <person name="Lee H.-G."/>
            <person name="Park C."/>
        </authorList>
    </citation>
    <scope>NUCLEOTIDE SEQUENCE [LARGE SCALE GENOMIC DNA]</scope>
    <source>
        <strain evidence="2 3">CSB03KR</strain>
    </source>
</reference>
<organism evidence="2 3">
    <name type="scientific">Shewanella colwelliana</name>
    <name type="common">Alteromonas colwelliana</name>
    <dbReference type="NCBI Taxonomy" id="23"/>
    <lineage>
        <taxon>Bacteria</taxon>
        <taxon>Pseudomonadati</taxon>
        <taxon>Pseudomonadota</taxon>
        <taxon>Gammaproteobacteria</taxon>
        <taxon>Alteromonadales</taxon>
        <taxon>Shewanellaceae</taxon>
        <taxon>Shewanella</taxon>
    </lineage>
</organism>
<keyword evidence="1" id="KW-0472">Membrane</keyword>
<accession>A0A1E5IT57</accession>
<dbReference type="RefSeq" id="WP_069671143.1">
    <property type="nucleotide sequence ID" value="NZ_MCBT01000033.1"/>
</dbReference>
<proteinExistence type="predicted"/>
<evidence type="ECO:0000256" key="1">
    <source>
        <dbReference type="SAM" id="Phobius"/>
    </source>
</evidence>
<keyword evidence="1" id="KW-1133">Transmembrane helix</keyword>
<keyword evidence="1" id="KW-0812">Transmembrane</keyword>
<dbReference type="Proteomes" id="UP000095230">
    <property type="component" value="Unassembled WGS sequence"/>
</dbReference>
<feature type="transmembrane region" description="Helical" evidence="1">
    <location>
        <begin position="139"/>
        <end position="171"/>
    </location>
</feature>
<evidence type="ECO:0000313" key="2">
    <source>
        <dbReference type="EMBL" id="OEG73744.1"/>
    </source>
</evidence>
<feature type="transmembrane region" description="Helical" evidence="1">
    <location>
        <begin position="108"/>
        <end position="127"/>
    </location>
</feature>
<feature type="transmembrane region" description="Helical" evidence="1">
    <location>
        <begin position="12"/>
        <end position="34"/>
    </location>
</feature>
<protein>
    <submittedName>
        <fullName evidence="2">Uncharacterized protein</fullName>
    </submittedName>
</protein>
<name>A0A1E5IT57_SHECO</name>
<comment type="caution">
    <text evidence="2">The sequence shown here is derived from an EMBL/GenBank/DDBJ whole genome shotgun (WGS) entry which is preliminary data.</text>
</comment>
<evidence type="ECO:0000313" key="3">
    <source>
        <dbReference type="Proteomes" id="UP000095230"/>
    </source>
</evidence>